<protein>
    <submittedName>
        <fullName evidence="3">SRPBCC domain-containing protein</fullName>
    </submittedName>
</protein>
<evidence type="ECO:0000313" key="4">
    <source>
        <dbReference type="Proteomes" id="UP001174209"/>
    </source>
</evidence>
<dbReference type="InterPro" id="IPR023393">
    <property type="entry name" value="START-like_dom_sf"/>
</dbReference>
<comment type="caution">
    <text evidence="3">The sequence shown here is derived from an EMBL/GenBank/DDBJ whole genome shotgun (WGS) entry which is preliminary data.</text>
</comment>
<evidence type="ECO:0000259" key="2">
    <source>
        <dbReference type="Pfam" id="PF08327"/>
    </source>
</evidence>
<gene>
    <name evidence="3" type="ORF">P5G52_04125</name>
</gene>
<proteinExistence type="inferred from homology"/>
<dbReference type="EMBL" id="JAROCG010000001">
    <property type="protein sequence ID" value="MDN4610048.1"/>
    <property type="molecule type" value="Genomic_DNA"/>
</dbReference>
<evidence type="ECO:0000256" key="1">
    <source>
        <dbReference type="ARBA" id="ARBA00006817"/>
    </source>
</evidence>
<feature type="domain" description="Activator of Hsp90 ATPase homologue 1/2-like C-terminal" evidence="2">
    <location>
        <begin position="18"/>
        <end position="142"/>
    </location>
</feature>
<dbReference type="SUPFAM" id="SSF55961">
    <property type="entry name" value="Bet v1-like"/>
    <property type="match status" value="1"/>
</dbReference>
<dbReference type="Pfam" id="PF08327">
    <property type="entry name" value="AHSA1"/>
    <property type="match status" value="1"/>
</dbReference>
<dbReference type="InterPro" id="IPR013538">
    <property type="entry name" value="ASHA1/2-like_C"/>
</dbReference>
<dbReference type="Gene3D" id="3.30.530.20">
    <property type="match status" value="1"/>
</dbReference>
<dbReference type="CDD" id="cd07814">
    <property type="entry name" value="SRPBCC_CalC_Aha1-like"/>
    <property type="match status" value="1"/>
</dbReference>
<organism evidence="3 4">
    <name type="scientific">Arthrobacter burdickii</name>
    <dbReference type="NCBI Taxonomy" id="3035920"/>
    <lineage>
        <taxon>Bacteria</taxon>
        <taxon>Bacillati</taxon>
        <taxon>Actinomycetota</taxon>
        <taxon>Actinomycetes</taxon>
        <taxon>Micrococcales</taxon>
        <taxon>Micrococcaceae</taxon>
        <taxon>Arthrobacter</taxon>
    </lineage>
</organism>
<keyword evidence="4" id="KW-1185">Reference proteome</keyword>
<accession>A0ABT8JZ53</accession>
<comment type="similarity">
    <text evidence="1">Belongs to the AHA1 family.</text>
</comment>
<evidence type="ECO:0000313" key="3">
    <source>
        <dbReference type="EMBL" id="MDN4610048.1"/>
    </source>
</evidence>
<name>A0ABT8JZ53_9MICC</name>
<sequence>MSEQPGLVLNLECTVPSPVEETFRLLTEPDALATWWGPDGFSIPAVDVHLVVGGRYRFRMAPPEGEPFHLSGEFLEIDPPWRLVYTFAWEEPAPDDRETVVDLSLAGAGTGTRVVLSQGPFLTEERLTLHRNGWSDSFEKLALVATGAGGAGSQ</sequence>
<dbReference type="Proteomes" id="UP001174209">
    <property type="component" value="Unassembled WGS sequence"/>
</dbReference>
<reference evidence="3" key="1">
    <citation type="submission" date="2023-06" db="EMBL/GenBank/DDBJ databases">
        <title>MT1 and MT2 Draft Genomes of Novel Species.</title>
        <authorList>
            <person name="Venkateswaran K."/>
        </authorList>
    </citation>
    <scope>NUCLEOTIDE SEQUENCE</scope>
    <source>
        <strain evidence="3">IIF3SC-B10</strain>
    </source>
</reference>
<dbReference type="RefSeq" id="WP_301224937.1">
    <property type="nucleotide sequence ID" value="NZ_JAROCG010000001.1"/>
</dbReference>